<reference evidence="2 3" key="1">
    <citation type="submission" date="2019-08" db="EMBL/GenBank/DDBJ databases">
        <title>Bradymonadales sp. TMQ2.</title>
        <authorList>
            <person name="Liang Q."/>
        </authorList>
    </citation>
    <scope>NUCLEOTIDE SEQUENCE [LARGE SCALE GENOMIC DNA]</scope>
    <source>
        <strain evidence="2 3">TMQ2</strain>
    </source>
</reference>
<protein>
    <submittedName>
        <fullName evidence="2">Uncharacterized protein</fullName>
    </submittedName>
</protein>
<evidence type="ECO:0000313" key="3">
    <source>
        <dbReference type="Proteomes" id="UP000321046"/>
    </source>
</evidence>
<dbReference type="Proteomes" id="UP000321046">
    <property type="component" value="Unassembled WGS sequence"/>
</dbReference>
<feature type="compositionally biased region" description="Low complexity" evidence="1">
    <location>
        <begin position="10"/>
        <end position="25"/>
    </location>
</feature>
<proteinExistence type="predicted"/>
<organism evidence="2 3">
    <name type="scientific">Lujinxingia vulgaris</name>
    <dbReference type="NCBI Taxonomy" id="2600176"/>
    <lineage>
        <taxon>Bacteria</taxon>
        <taxon>Deltaproteobacteria</taxon>
        <taxon>Bradymonadales</taxon>
        <taxon>Lujinxingiaceae</taxon>
        <taxon>Lujinxingia</taxon>
    </lineage>
</organism>
<dbReference type="AlphaFoldDB" id="A0A5C6X464"/>
<dbReference type="InterPro" id="IPR024787">
    <property type="entry name" value="EcsC"/>
</dbReference>
<evidence type="ECO:0000313" key="2">
    <source>
        <dbReference type="EMBL" id="TXD31997.1"/>
    </source>
</evidence>
<comment type="caution">
    <text evidence="2">The sequence shown here is derived from an EMBL/GenBank/DDBJ whole genome shotgun (WGS) entry which is preliminary data.</text>
</comment>
<dbReference type="EMBL" id="VOSL01000142">
    <property type="protein sequence ID" value="TXD31997.1"/>
    <property type="molecule type" value="Genomic_DNA"/>
</dbReference>
<feature type="region of interest" description="Disordered" evidence="1">
    <location>
        <begin position="1"/>
        <end position="25"/>
    </location>
</feature>
<dbReference type="Pfam" id="PF12787">
    <property type="entry name" value="EcsC"/>
    <property type="match status" value="1"/>
</dbReference>
<dbReference type="RefSeq" id="WP_146977023.1">
    <property type="nucleotide sequence ID" value="NZ_VOSL01000142.1"/>
</dbReference>
<evidence type="ECO:0000256" key="1">
    <source>
        <dbReference type="SAM" id="MobiDB-lite"/>
    </source>
</evidence>
<accession>A0A5C6X464</accession>
<name>A0A5C6X464_9DELT</name>
<sequence>MFVKPESEELAGAGALETSGLGSETSEVEALEEEARAVGLPLDDFKALWEALSRRPVDEILAVVAEQLSDAPDRRREVLTAWMAQMLGYSRVWRRQKTLVSEPLWDVLSAKGYAELSERGEEALAMIGRTMSPYRTYLHPMAALATLAIWRHSEREALVEEARGRLLGRALPDELAWLYEVVVVFERDERRERGGKDDGGGRGLMELVELCLEGSYWELGALLSALMVLRLKGRRHSPTVENLVKACDQAAEVQPREREVWLQVMADATLQGQLSFAWLERPLEAAVRLSVDDPQRQERLRGYLNRRAFDADYSRLETLYESWLGSLWREGSAAQTWLFAEVGRTAAYNPARAQRLLELMAARRGRRRRGVGSRAYRVRLAVEELGLGEELDRLEEELIGLYVHNLALDSHAVQLVRRAGGRVDWSRNPYAGEDDLSMYLVVSDYERAFDQLTCKFDGVTMSHADKHAAARVKYFVQRRLDPNRVHRLVQRVFTPVEWLGSGLSEIGLVRGAVERGMERFEAHVAAQDLRQEVVEEFGEAGVEVADFEAIAELPVERVFGMLRRRRKQRLLLGAVSGGVFGGLAPFSWGMLSLADVPVLLSIAADISSRFCWYFGFDPREHKELPMEILAVALGGSRPSAVEPMLVRQNLNEYVLRKTLMVGAVAHGGLTQLAGRGLAQVVERQLGARAAQQAGEMAKRAVTRNLQRRAVEAAPSRALPVVGALLGASLNVALIYDLCEAAQAVLTDRFLERKYPEWVRHIGLEEDSESLAG</sequence>
<dbReference type="OrthoDB" id="5479291at2"/>
<gene>
    <name evidence="2" type="ORF">FRC96_19435</name>
</gene>